<dbReference type="PhylomeDB" id="A0A0G4IBF7"/>
<dbReference type="AlphaFoldDB" id="A0A0G4IBF7"/>
<evidence type="ECO:0000313" key="1">
    <source>
        <dbReference type="EMBL" id="CEM54532.1"/>
    </source>
</evidence>
<proteinExistence type="predicted"/>
<dbReference type="VEuPathDB" id="CryptoDB:Cvel_12858"/>
<reference evidence="1" key="1">
    <citation type="submission" date="2014-11" db="EMBL/GenBank/DDBJ databases">
        <authorList>
            <person name="Otto D Thomas"/>
            <person name="Naeem Raeece"/>
        </authorList>
    </citation>
    <scope>NUCLEOTIDE SEQUENCE</scope>
</reference>
<evidence type="ECO:0008006" key="2">
    <source>
        <dbReference type="Google" id="ProtNLM"/>
    </source>
</evidence>
<dbReference type="EMBL" id="CDMZ01005795">
    <property type="protein sequence ID" value="CEM54532.1"/>
    <property type="molecule type" value="Genomic_DNA"/>
</dbReference>
<organism evidence="1">
    <name type="scientific">Chromera velia CCMP2878</name>
    <dbReference type="NCBI Taxonomy" id="1169474"/>
    <lineage>
        <taxon>Eukaryota</taxon>
        <taxon>Sar</taxon>
        <taxon>Alveolata</taxon>
        <taxon>Colpodellida</taxon>
        <taxon>Chromeraceae</taxon>
        <taxon>Chromera</taxon>
    </lineage>
</organism>
<sequence>MGNRGRLQRAGVLVREQPYSVRVGVAKRNGDGRQTSERIWINVDGIGTVILEDEMGGLFHTYLYLIDDDVPTLVTYDACAAFDRSGETPSYFDMRDKQTVNKSLRTATREKSRRSKVKEFGDEVYLDTWFPGDEDAEVSGFPCGNLWTDLYTCSKFDTPMCGRRDAADSLMDWINYYGVVPKKIFTDRAPELIGGKFIETCRSFSPPILPKRAPTGIKGILGFAEKPIRTHRNQVRVALDRCLVPSEGGRWGERIPHSLIHKINIVVAIEGDKIVYPTDRKSVYKRRTGEKPDCKFALGD</sequence>
<gene>
    <name evidence="1" type="ORF">Cvel_12858</name>
</gene>
<name>A0A0G4IBF7_9ALVE</name>
<accession>A0A0G4IBF7</accession>
<protein>
    <recommendedName>
        <fullName evidence="2">Integrase catalytic domain-containing protein</fullName>
    </recommendedName>
</protein>